<dbReference type="AlphaFoldDB" id="A0AAV1IA62"/>
<evidence type="ECO:0000313" key="1">
    <source>
        <dbReference type="EMBL" id="CAK0783180.1"/>
    </source>
</evidence>
<sequence>MQLGQPLQHAACAERCSSHQHASCSFSTQPNRRRAHKIPICAATNEGNGGPMQAIKGIARQIQGALPVVGLLSRLSSPSGGIGNDILRYPEFCRKLLYEGASPEFLEATSEWEKAYGKVGQRKFVLLFLFMASQGGGVVSGKLIMAAARRLRVTQDIEVEIERFEGALDSVNEKYRMTEKPKGKLKDKVDIAVDSIVQLTLGLREGEEISPAAAYMLTPIVASAFGSTAGVKEVVSSSIDSRSSRKEAYKV</sequence>
<proteinExistence type="predicted"/>
<dbReference type="Proteomes" id="UP001314263">
    <property type="component" value="Unassembled WGS sequence"/>
</dbReference>
<evidence type="ECO:0000313" key="2">
    <source>
        <dbReference type="Proteomes" id="UP001314263"/>
    </source>
</evidence>
<dbReference type="GO" id="GO:0048564">
    <property type="term" value="P:photosystem I assembly"/>
    <property type="evidence" value="ECO:0007669"/>
    <property type="project" value="InterPro"/>
</dbReference>
<accession>A0AAV1IA62</accession>
<name>A0AAV1IA62_9CHLO</name>
<organism evidence="1 2">
    <name type="scientific">Coccomyxa viridis</name>
    <dbReference type="NCBI Taxonomy" id="1274662"/>
    <lineage>
        <taxon>Eukaryota</taxon>
        <taxon>Viridiplantae</taxon>
        <taxon>Chlorophyta</taxon>
        <taxon>core chlorophytes</taxon>
        <taxon>Trebouxiophyceae</taxon>
        <taxon>Trebouxiophyceae incertae sedis</taxon>
        <taxon>Coccomyxaceae</taxon>
        <taxon>Coccomyxa</taxon>
    </lineage>
</organism>
<gene>
    <name evidence="1" type="ORF">CVIRNUC_006379</name>
</gene>
<reference evidence="1 2" key="1">
    <citation type="submission" date="2023-10" db="EMBL/GenBank/DDBJ databases">
        <authorList>
            <person name="Maclean D."/>
            <person name="Macfadyen A."/>
        </authorList>
    </citation>
    <scope>NUCLEOTIDE SEQUENCE [LARGE SCALE GENOMIC DNA]</scope>
</reference>
<dbReference type="InterPro" id="IPR037736">
    <property type="entry name" value="PSA3"/>
</dbReference>
<comment type="caution">
    <text evidence="1">The sequence shown here is derived from an EMBL/GenBank/DDBJ whole genome shotgun (WGS) entry which is preliminary data.</text>
</comment>
<protein>
    <submittedName>
        <fullName evidence="1">Uncharacterized protein</fullName>
    </submittedName>
</protein>
<dbReference type="PANTHER" id="PTHR36770:SF1">
    <property type="entry name" value="PHOTOSYSTEM I ASSEMBLY FACTOR PSA3, CHLOROPLASTIC"/>
    <property type="match status" value="1"/>
</dbReference>
<keyword evidence="2" id="KW-1185">Reference proteome</keyword>
<dbReference type="EMBL" id="CAUYUE010000008">
    <property type="protein sequence ID" value="CAK0783180.1"/>
    <property type="molecule type" value="Genomic_DNA"/>
</dbReference>
<dbReference type="PANTHER" id="PTHR36770">
    <property type="entry name" value="PHOTOSYSTEM I ASSEMBLY FACTOR PSA3, CHLOROPLASTIC"/>
    <property type="match status" value="1"/>
</dbReference>